<dbReference type="GeneTree" id="ENSGT00390000004106"/>
<evidence type="ECO:0000256" key="2">
    <source>
        <dbReference type="ARBA" id="ARBA00004123"/>
    </source>
</evidence>
<keyword evidence="5" id="KW-0963">Cytoplasm</keyword>
<feature type="compositionally biased region" description="Polar residues" evidence="10">
    <location>
        <begin position="485"/>
        <end position="497"/>
    </location>
</feature>
<dbReference type="PANTHER" id="PTHR32078:SF1">
    <property type="entry name" value="NUCLEAR PROTEIN MDM1"/>
    <property type="match status" value="1"/>
</dbReference>
<dbReference type="OMA" id="VPMETEY"/>
<dbReference type="GO" id="GO:0005874">
    <property type="term" value="C:microtubule"/>
    <property type="evidence" value="ECO:0007669"/>
    <property type="project" value="UniProtKB-KW"/>
</dbReference>
<comment type="function">
    <text evidence="9">Microtubule-binding protein that negatively regulates centriole duplication. Binds to and stabilizes microtubules.</text>
</comment>
<organism evidence="11 12">
    <name type="scientific">Kryptolebias marmoratus</name>
    <name type="common">Mangrove killifish</name>
    <name type="synonym">Rivulus marmoratus</name>
    <dbReference type="NCBI Taxonomy" id="37003"/>
    <lineage>
        <taxon>Eukaryota</taxon>
        <taxon>Metazoa</taxon>
        <taxon>Chordata</taxon>
        <taxon>Craniata</taxon>
        <taxon>Vertebrata</taxon>
        <taxon>Euteleostomi</taxon>
        <taxon>Actinopterygii</taxon>
        <taxon>Neopterygii</taxon>
        <taxon>Teleostei</taxon>
        <taxon>Neoteleostei</taxon>
        <taxon>Acanthomorphata</taxon>
        <taxon>Ovalentaria</taxon>
        <taxon>Atherinomorphae</taxon>
        <taxon>Cyprinodontiformes</taxon>
        <taxon>Rivulidae</taxon>
        <taxon>Kryptolebias</taxon>
    </lineage>
</organism>
<feature type="region of interest" description="Disordered" evidence="10">
    <location>
        <begin position="341"/>
        <end position="427"/>
    </location>
</feature>
<dbReference type="Proteomes" id="UP000264800">
    <property type="component" value="Unplaced"/>
</dbReference>
<evidence type="ECO:0000313" key="12">
    <source>
        <dbReference type="Proteomes" id="UP000264800"/>
    </source>
</evidence>
<evidence type="ECO:0000313" key="11">
    <source>
        <dbReference type="Ensembl" id="ENSKMAP00000012340.1"/>
    </source>
</evidence>
<evidence type="ECO:0000256" key="5">
    <source>
        <dbReference type="ARBA" id="ARBA00022490"/>
    </source>
</evidence>
<name>A0A3Q3A8S9_KRYMA</name>
<keyword evidence="12" id="KW-1185">Reference proteome</keyword>
<feature type="compositionally biased region" description="Pro residues" evidence="10">
    <location>
        <begin position="96"/>
        <end position="110"/>
    </location>
</feature>
<dbReference type="GO" id="GO:0005634">
    <property type="term" value="C:nucleus"/>
    <property type="evidence" value="ECO:0007669"/>
    <property type="project" value="UniProtKB-SubCell"/>
</dbReference>
<feature type="compositionally biased region" description="Low complexity" evidence="10">
    <location>
        <begin position="341"/>
        <end position="352"/>
    </location>
</feature>
<proteinExistence type="inferred from homology"/>
<dbReference type="Pfam" id="PF15501">
    <property type="entry name" value="MDM1"/>
    <property type="match status" value="2"/>
</dbReference>
<accession>A0A3Q3A8S9</accession>
<feature type="compositionally biased region" description="Basic and acidic residues" evidence="10">
    <location>
        <begin position="520"/>
        <end position="536"/>
    </location>
</feature>
<reference evidence="11" key="2">
    <citation type="submission" date="2025-09" db="UniProtKB">
        <authorList>
            <consortium name="Ensembl"/>
        </authorList>
    </citation>
    <scope>IDENTIFICATION</scope>
</reference>
<protein>
    <recommendedName>
        <fullName evidence="4">Nuclear protein MDM1</fullName>
    </recommendedName>
</protein>
<dbReference type="InterPro" id="IPR029136">
    <property type="entry name" value="MDM1"/>
</dbReference>
<dbReference type="AlphaFoldDB" id="A0A3Q3A8S9"/>
<feature type="region of interest" description="Disordered" evidence="10">
    <location>
        <begin position="1"/>
        <end position="270"/>
    </location>
</feature>
<evidence type="ECO:0000256" key="1">
    <source>
        <dbReference type="ARBA" id="ARBA00004114"/>
    </source>
</evidence>
<dbReference type="GO" id="GO:0046600">
    <property type="term" value="P:negative regulation of centriole replication"/>
    <property type="evidence" value="ECO:0007669"/>
    <property type="project" value="InterPro"/>
</dbReference>
<feature type="compositionally biased region" description="Basic and acidic residues" evidence="10">
    <location>
        <begin position="112"/>
        <end position="146"/>
    </location>
</feature>
<dbReference type="Ensembl" id="ENSKMAT00000012525.1">
    <property type="protein sequence ID" value="ENSKMAP00000012340.1"/>
    <property type="gene ID" value="ENSKMAG00000009261.1"/>
</dbReference>
<evidence type="ECO:0000256" key="9">
    <source>
        <dbReference type="ARBA" id="ARBA00045771"/>
    </source>
</evidence>
<feature type="compositionally biased region" description="Basic and acidic residues" evidence="10">
    <location>
        <begin position="246"/>
        <end position="256"/>
    </location>
</feature>
<sequence>MTVRFKCQSEYQKSYGSARSRSVSPQRCVPSAGLRSDLMGTGREPGLQRRKRTGPLARSCSSLLFPPDDPAVPAHRRAPPAASRSRSAHRKAPPQNQKPPPETPGPAADPEPPERPDPEPLERPDPEPPKRPDPEPRERSEADGKSVKLRPSEPVSQSQPSRAATGAAPAEQRPSDDQVLNSSRPVPPFRTNPVAVETEYRRNFRGLVPPTRPRLRKHLEHERVPLFHTQSIHKEKRAESHKHHPKQEVPRRENSPLKDTPPPLQVQKKRRMLSEYQSSFRSRLHRNPEGGGATDAVTQQVEELRRQAQSYRHRAWGTNFCRDHLSQLLSDHNVLWEPTAAAAADSPAETPTQRLTPDPSPEPDGRSAFCVEALDLASNSSRKSSSERRSAWGGEEETTDEDEGRLPTPRLKTRPVQRTHHDLTTPAAGGAILVGKLHNADKQQKCGTAVTTTTGAEPAANATARHKEAWPEVVPGLSPEHKPASSPTFEPTRTKQASPSPVAPPPLISPPQHGIQGAMRHPDFQHNGELGLRFREPPCSGGGCASDEDDRLSVMSWRSAASCSAASAILERARKRRDNFWGKR</sequence>
<evidence type="ECO:0000256" key="6">
    <source>
        <dbReference type="ARBA" id="ARBA00022701"/>
    </source>
</evidence>
<dbReference type="GO" id="GO:0008017">
    <property type="term" value="F:microtubule binding"/>
    <property type="evidence" value="ECO:0007669"/>
    <property type="project" value="InterPro"/>
</dbReference>
<keyword evidence="8" id="KW-0539">Nucleus</keyword>
<keyword evidence="7" id="KW-0206">Cytoskeleton</keyword>
<dbReference type="GO" id="GO:0005814">
    <property type="term" value="C:centriole"/>
    <property type="evidence" value="ECO:0007669"/>
    <property type="project" value="UniProtKB-SubCell"/>
</dbReference>
<feature type="compositionally biased region" description="Polar residues" evidence="10">
    <location>
        <begin position="9"/>
        <end position="25"/>
    </location>
</feature>
<comment type="subcellular location">
    <subcellularLocation>
        <location evidence="1">Cytoplasm</location>
        <location evidence="1">Cytoskeleton</location>
        <location evidence="1">Microtubule organizing center</location>
        <location evidence="1">Centrosome</location>
        <location evidence="1">Centriole</location>
    </subcellularLocation>
    <subcellularLocation>
        <location evidence="2">Nucleus</location>
    </subcellularLocation>
</comment>
<evidence type="ECO:0000256" key="4">
    <source>
        <dbReference type="ARBA" id="ARBA00013508"/>
    </source>
</evidence>
<feature type="region of interest" description="Disordered" evidence="10">
    <location>
        <begin position="456"/>
        <end position="548"/>
    </location>
</feature>
<comment type="similarity">
    <text evidence="3">Belongs to the MDM1 family.</text>
</comment>
<evidence type="ECO:0000256" key="10">
    <source>
        <dbReference type="SAM" id="MobiDB-lite"/>
    </source>
</evidence>
<evidence type="ECO:0000256" key="3">
    <source>
        <dbReference type="ARBA" id="ARBA00010494"/>
    </source>
</evidence>
<feature type="compositionally biased region" description="Acidic residues" evidence="10">
    <location>
        <begin position="394"/>
        <end position="403"/>
    </location>
</feature>
<keyword evidence="6" id="KW-0493">Microtubule</keyword>
<reference evidence="11" key="1">
    <citation type="submission" date="2025-08" db="UniProtKB">
        <authorList>
            <consortium name="Ensembl"/>
        </authorList>
    </citation>
    <scope>IDENTIFICATION</scope>
</reference>
<evidence type="ECO:0000256" key="7">
    <source>
        <dbReference type="ARBA" id="ARBA00023212"/>
    </source>
</evidence>
<dbReference type="PANTHER" id="PTHR32078">
    <property type="entry name" value="NUCLEAR PROTEIN MDM1"/>
    <property type="match status" value="1"/>
</dbReference>
<evidence type="ECO:0000256" key="8">
    <source>
        <dbReference type="ARBA" id="ARBA00023242"/>
    </source>
</evidence>